<dbReference type="GO" id="GO:0009002">
    <property type="term" value="F:serine-type D-Ala-D-Ala carboxypeptidase activity"/>
    <property type="evidence" value="ECO:0007669"/>
    <property type="project" value="InterPro"/>
</dbReference>
<evidence type="ECO:0000256" key="9">
    <source>
        <dbReference type="RuleBase" id="RU004016"/>
    </source>
</evidence>
<organism evidence="11 12">
    <name type="scientific">Candidatus Roizmanbacteria bacterium CG11_big_fil_rev_8_21_14_0_20_36_8</name>
    <dbReference type="NCBI Taxonomy" id="1974856"/>
    <lineage>
        <taxon>Bacteria</taxon>
        <taxon>Candidatus Roizmaniibacteriota</taxon>
    </lineage>
</organism>
<dbReference type="InterPro" id="IPR012338">
    <property type="entry name" value="Beta-lactam/transpept-like"/>
</dbReference>
<keyword evidence="5" id="KW-0573">Peptidoglycan synthesis</keyword>
<dbReference type="GO" id="GO:0006508">
    <property type="term" value="P:proteolysis"/>
    <property type="evidence" value="ECO:0007669"/>
    <property type="project" value="InterPro"/>
</dbReference>
<evidence type="ECO:0000256" key="7">
    <source>
        <dbReference type="PIRSR" id="PIRSR618044-1"/>
    </source>
</evidence>
<sequence length="302" mass="34106">MPFRFYFFFILITLLSLSYPGYDIYHKIISFDRISFVAEASKPPIKIHPIPVGNSNSKIDISAQGIYIVELDSFTPIFERNSHKKFFPASTTKIITALVAADLYDPDEIITIKNVMQEGQAMGLIPSEKITAENLMYGILVHSGNDAAYALAENYGYDAFVKRMNEKAKELGMVDSHFTNPAGLDNSRQFSSPFDLAIAGRKLLKNSYLRKMVGTKEIIISDVDYKVFHTLTNVNRLLGEIQGLGGLKTGYTENAGENLVSFYRHQEHDYIIVVMNSEDRFSDTSSLVLWIQSNVRYINPEI</sequence>
<dbReference type="Gene3D" id="3.40.710.10">
    <property type="entry name" value="DD-peptidase/beta-lactamase superfamily"/>
    <property type="match status" value="1"/>
</dbReference>
<evidence type="ECO:0000313" key="12">
    <source>
        <dbReference type="Proteomes" id="UP000231056"/>
    </source>
</evidence>
<evidence type="ECO:0000313" key="11">
    <source>
        <dbReference type="EMBL" id="PIQ73439.1"/>
    </source>
</evidence>
<dbReference type="AlphaFoldDB" id="A0A2M6IU37"/>
<evidence type="ECO:0000256" key="8">
    <source>
        <dbReference type="PIRSR" id="PIRSR618044-2"/>
    </source>
</evidence>
<dbReference type="InterPro" id="IPR018044">
    <property type="entry name" value="Peptidase_S11"/>
</dbReference>
<keyword evidence="2" id="KW-0732">Signal</keyword>
<feature type="active site" description="Proton acceptor" evidence="7">
    <location>
        <position position="93"/>
    </location>
</feature>
<dbReference type="PRINTS" id="PR00725">
    <property type="entry name" value="DADACBPTASE1"/>
</dbReference>
<accession>A0A2M6IU37</accession>
<keyword evidence="4" id="KW-0133">Cell shape</keyword>
<dbReference type="Proteomes" id="UP000231056">
    <property type="component" value="Unassembled WGS sequence"/>
</dbReference>
<dbReference type="InterPro" id="IPR001967">
    <property type="entry name" value="Peptidase_S11_N"/>
</dbReference>
<comment type="caution">
    <text evidence="11">The sequence shown here is derived from an EMBL/GenBank/DDBJ whole genome shotgun (WGS) entry which is preliminary data.</text>
</comment>
<dbReference type="Pfam" id="PF00768">
    <property type="entry name" value="Peptidase_S11"/>
    <property type="match status" value="1"/>
</dbReference>
<comment type="similarity">
    <text evidence="1 9">Belongs to the peptidase S11 family.</text>
</comment>
<dbReference type="GO" id="GO:0008360">
    <property type="term" value="P:regulation of cell shape"/>
    <property type="evidence" value="ECO:0007669"/>
    <property type="project" value="UniProtKB-KW"/>
</dbReference>
<gene>
    <name evidence="11" type="ORF">COV58_02510</name>
</gene>
<evidence type="ECO:0000259" key="10">
    <source>
        <dbReference type="Pfam" id="PF00768"/>
    </source>
</evidence>
<proteinExistence type="inferred from homology"/>
<feature type="active site" evidence="7">
    <location>
        <position position="143"/>
    </location>
</feature>
<protein>
    <recommendedName>
        <fullName evidence="10">Peptidase S11 D-alanyl-D-alanine carboxypeptidase A N-terminal domain-containing protein</fullName>
    </recommendedName>
</protein>
<reference evidence="11 12" key="1">
    <citation type="submission" date="2017-09" db="EMBL/GenBank/DDBJ databases">
        <title>Depth-based differentiation of microbial function through sediment-hosted aquifers and enrichment of novel symbionts in the deep terrestrial subsurface.</title>
        <authorList>
            <person name="Probst A.J."/>
            <person name="Ladd B."/>
            <person name="Jarett J.K."/>
            <person name="Geller-Mcgrath D.E."/>
            <person name="Sieber C.M."/>
            <person name="Emerson J.B."/>
            <person name="Anantharaman K."/>
            <person name="Thomas B.C."/>
            <person name="Malmstrom R."/>
            <person name="Stieglmeier M."/>
            <person name="Klingl A."/>
            <person name="Woyke T."/>
            <person name="Ryan C.M."/>
            <person name="Banfield J.F."/>
        </authorList>
    </citation>
    <scope>NUCLEOTIDE SEQUENCE [LARGE SCALE GENOMIC DNA]</scope>
    <source>
        <strain evidence="11">CG11_big_fil_rev_8_21_14_0_20_36_8</strain>
    </source>
</reference>
<evidence type="ECO:0000256" key="6">
    <source>
        <dbReference type="ARBA" id="ARBA00023316"/>
    </source>
</evidence>
<keyword evidence="3" id="KW-0378">Hydrolase</keyword>
<feature type="binding site" evidence="8">
    <location>
        <position position="248"/>
    </location>
    <ligand>
        <name>substrate</name>
    </ligand>
</feature>
<evidence type="ECO:0000256" key="3">
    <source>
        <dbReference type="ARBA" id="ARBA00022801"/>
    </source>
</evidence>
<dbReference type="GO" id="GO:0009252">
    <property type="term" value="P:peptidoglycan biosynthetic process"/>
    <property type="evidence" value="ECO:0007669"/>
    <property type="project" value="UniProtKB-KW"/>
</dbReference>
<evidence type="ECO:0000256" key="2">
    <source>
        <dbReference type="ARBA" id="ARBA00022729"/>
    </source>
</evidence>
<dbReference type="PANTHER" id="PTHR21581">
    <property type="entry name" value="D-ALANYL-D-ALANINE CARBOXYPEPTIDASE"/>
    <property type="match status" value="1"/>
</dbReference>
<name>A0A2M6IU37_9BACT</name>
<keyword evidence="6" id="KW-0961">Cell wall biogenesis/degradation</keyword>
<dbReference type="PANTHER" id="PTHR21581:SF6">
    <property type="entry name" value="TRAFFICKING PROTEIN PARTICLE COMPLEX SUBUNIT 12"/>
    <property type="match status" value="1"/>
</dbReference>
<feature type="domain" description="Peptidase S11 D-alanyl-D-alanine carboxypeptidase A N-terminal" evidence="10">
    <location>
        <begin position="55"/>
        <end position="278"/>
    </location>
</feature>
<dbReference type="EMBL" id="PCVM01000059">
    <property type="protein sequence ID" value="PIQ73439.1"/>
    <property type="molecule type" value="Genomic_DNA"/>
</dbReference>
<feature type="active site" description="Acyl-ester intermediate" evidence="7">
    <location>
        <position position="90"/>
    </location>
</feature>
<dbReference type="SUPFAM" id="SSF56601">
    <property type="entry name" value="beta-lactamase/transpeptidase-like"/>
    <property type="match status" value="1"/>
</dbReference>
<evidence type="ECO:0000256" key="5">
    <source>
        <dbReference type="ARBA" id="ARBA00022984"/>
    </source>
</evidence>
<evidence type="ECO:0000256" key="1">
    <source>
        <dbReference type="ARBA" id="ARBA00007164"/>
    </source>
</evidence>
<dbReference type="GO" id="GO:0071555">
    <property type="term" value="P:cell wall organization"/>
    <property type="evidence" value="ECO:0007669"/>
    <property type="project" value="UniProtKB-KW"/>
</dbReference>
<evidence type="ECO:0000256" key="4">
    <source>
        <dbReference type="ARBA" id="ARBA00022960"/>
    </source>
</evidence>